<dbReference type="RefSeq" id="WP_039802483.1">
    <property type="nucleotide sequence ID" value="NZ_CP010415.1"/>
</dbReference>
<dbReference type="Pfam" id="PF09601">
    <property type="entry name" value="DUF2459"/>
    <property type="match status" value="1"/>
</dbReference>
<reference evidence="2 3" key="1">
    <citation type="journal article" date="2015" name="PLoS ONE">
        <title>Azotobacter Genomes: The Genome of Azotobacter chroococcum NCIMB 8003 (ATCC 4412).</title>
        <authorList>
            <person name="Robson R.L."/>
            <person name="Jones R."/>
            <person name="Robson R.M."/>
            <person name="Schwartz A."/>
            <person name="Richardson T.H."/>
        </authorList>
    </citation>
    <scope>NUCLEOTIDE SEQUENCE [LARGE SCALE GENOMIC DNA]</scope>
    <source>
        <strain evidence="2 3">NCIMB 8003</strain>
    </source>
</reference>
<dbReference type="NCBIfam" id="TIGR02117">
    <property type="entry name" value="chp_urease_rgn"/>
    <property type="match status" value="1"/>
</dbReference>
<gene>
    <name evidence="2" type="ORF">Achr_10490</name>
</gene>
<keyword evidence="2" id="KW-0449">Lipoprotein</keyword>
<proteinExistence type="predicted"/>
<dbReference type="Proteomes" id="UP000068210">
    <property type="component" value="Chromosome"/>
</dbReference>
<name>A0A0C4WML4_9GAMM</name>
<feature type="chain" id="PRO_5002185064" evidence="1">
    <location>
        <begin position="19"/>
        <end position="218"/>
    </location>
</feature>
<dbReference type="AlphaFoldDB" id="A0A0C4WML4"/>
<dbReference type="KEGG" id="acx:Achr_10490"/>
<dbReference type="EMBL" id="CP010415">
    <property type="protein sequence ID" value="AJE20530.1"/>
    <property type="molecule type" value="Genomic_DNA"/>
</dbReference>
<evidence type="ECO:0000313" key="2">
    <source>
        <dbReference type="EMBL" id="AJE20530.1"/>
    </source>
</evidence>
<dbReference type="InterPro" id="IPR011727">
    <property type="entry name" value="CHP02117"/>
</dbReference>
<dbReference type="HOGENOM" id="CLU_086263_1_0_6"/>
<feature type="signal peptide" evidence="1">
    <location>
        <begin position="1"/>
        <end position="18"/>
    </location>
</feature>
<keyword evidence="1" id="KW-0732">Signal</keyword>
<evidence type="ECO:0000313" key="3">
    <source>
        <dbReference type="Proteomes" id="UP000068210"/>
    </source>
</evidence>
<organism evidence="2 3">
    <name type="scientific">Azotobacter chroococcum NCIMB 8003</name>
    <dbReference type="NCBI Taxonomy" id="1328314"/>
    <lineage>
        <taxon>Bacteria</taxon>
        <taxon>Pseudomonadati</taxon>
        <taxon>Pseudomonadota</taxon>
        <taxon>Gammaproteobacteria</taxon>
        <taxon>Pseudomonadales</taxon>
        <taxon>Pseudomonadaceae</taxon>
        <taxon>Azotobacter</taxon>
    </lineage>
</organism>
<evidence type="ECO:0000256" key="1">
    <source>
        <dbReference type="SAM" id="SignalP"/>
    </source>
</evidence>
<protein>
    <submittedName>
        <fullName evidence="2">Outer membrane lipoprotein</fullName>
    </submittedName>
</protein>
<accession>A0A0C4WML4</accession>
<sequence>MKKILWAILLVLISGCSAQPAVVPPSEGSAGKGDNEIYIVSHGWHTGFVLPADDMQRRLPELEKRFGNTAYIEFGWGDEGFYQAEAVTSGLALKAMLWPSESVMHAVAVPVAADEYFSGHEMAKLCLTDGELRSLMDFIEGSFYKDERGEIRRLGDGIYGDSQFYKGVGEYHLMNTCNKWTAKGLRSAGVDIFPAFKLTAGSIMKSIAKIECNTRSAP</sequence>
<keyword evidence="3" id="KW-1185">Reference proteome</keyword>
<dbReference type="STRING" id="1328314.Achr_10490"/>
<dbReference type="PROSITE" id="PS51257">
    <property type="entry name" value="PROKAR_LIPOPROTEIN"/>
    <property type="match status" value="1"/>
</dbReference>